<evidence type="ECO:0000256" key="6">
    <source>
        <dbReference type="ARBA" id="ARBA00023136"/>
    </source>
</evidence>
<feature type="transmembrane region" description="Helical" evidence="8">
    <location>
        <begin position="271"/>
        <end position="291"/>
    </location>
</feature>
<evidence type="ECO:0008006" key="11">
    <source>
        <dbReference type="Google" id="ProtNLM"/>
    </source>
</evidence>
<evidence type="ECO:0000256" key="7">
    <source>
        <dbReference type="PIRSR" id="PIRSR600715-1"/>
    </source>
</evidence>
<reference evidence="9 10" key="1">
    <citation type="journal article" date="2016" name="Nat. Commun.">
        <title>Thousands of microbial genomes shed light on interconnected biogeochemical processes in an aquifer system.</title>
        <authorList>
            <person name="Anantharaman K."/>
            <person name="Brown C.T."/>
            <person name="Hug L.A."/>
            <person name="Sharon I."/>
            <person name="Castelle C.J."/>
            <person name="Probst A.J."/>
            <person name="Thomas B.C."/>
            <person name="Singh A."/>
            <person name="Wilkins M.J."/>
            <person name="Karaoz U."/>
            <person name="Brodie E.L."/>
            <person name="Williams K.H."/>
            <person name="Hubbard S.S."/>
            <person name="Banfield J.F."/>
        </authorList>
    </citation>
    <scope>NUCLEOTIDE SEQUENCE [LARGE SCALE GENOMIC DNA]</scope>
</reference>
<keyword evidence="5 8" id="KW-1133">Transmembrane helix</keyword>
<dbReference type="GO" id="GO:0016780">
    <property type="term" value="F:phosphotransferase activity, for other substituted phosphate groups"/>
    <property type="evidence" value="ECO:0007669"/>
    <property type="project" value="InterPro"/>
</dbReference>
<comment type="subcellular location">
    <subcellularLocation>
        <location evidence="1">Cell membrane</location>
        <topology evidence="1">Multi-pass membrane protein</topology>
    </subcellularLocation>
</comment>
<dbReference type="Proteomes" id="UP000178964">
    <property type="component" value="Unassembled WGS sequence"/>
</dbReference>
<dbReference type="GO" id="GO:0046872">
    <property type="term" value="F:metal ion binding"/>
    <property type="evidence" value="ECO:0007669"/>
    <property type="project" value="UniProtKB-KW"/>
</dbReference>
<feature type="transmembrane region" description="Helical" evidence="8">
    <location>
        <begin position="126"/>
        <end position="144"/>
    </location>
</feature>
<dbReference type="InterPro" id="IPR000715">
    <property type="entry name" value="Glycosyl_transferase_4"/>
</dbReference>
<dbReference type="CDD" id="cd06853">
    <property type="entry name" value="GT_WecA_like"/>
    <property type="match status" value="1"/>
</dbReference>
<keyword evidence="7" id="KW-0479">Metal-binding</keyword>
<evidence type="ECO:0000256" key="2">
    <source>
        <dbReference type="ARBA" id="ARBA00022475"/>
    </source>
</evidence>
<dbReference type="Pfam" id="PF00953">
    <property type="entry name" value="Glycos_transf_4"/>
    <property type="match status" value="1"/>
</dbReference>
<dbReference type="GO" id="GO:0009103">
    <property type="term" value="P:lipopolysaccharide biosynthetic process"/>
    <property type="evidence" value="ECO:0007669"/>
    <property type="project" value="TreeGrafter"/>
</dbReference>
<feature type="transmembrane region" description="Helical" evidence="8">
    <location>
        <begin position="203"/>
        <end position="219"/>
    </location>
</feature>
<keyword evidence="4 8" id="KW-0812">Transmembrane</keyword>
<feature type="transmembrane region" description="Helical" evidence="8">
    <location>
        <begin position="90"/>
        <end position="114"/>
    </location>
</feature>
<proteinExistence type="predicted"/>
<comment type="cofactor">
    <cofactor evidence="7">
        <name>Mg(2+)</name>
        <dbReference type="ChEBI" id="CHEBI:18420"/>
    </cofactor>
</comment>
<feature type="transmembrane region" description="Helical" evidence="8">
    <location>
        <begin position="329"/>
        <end position="348"/>
    </location>
</feature>
<name>A0A1F4VQE2_UNCKA</name>
<feature type="transmembrane region" description="Helical" evidence="8">
    <location>
        <begin position="180"/>
        <end position="197"/>
    </location>
</feature>
<evidence type="ECO:0000256" key="1">
    <source>
        <dbReference type="ARBA" id="ARBA00004651"/>
    </source>
</evidence>
<evidence type="ECO:0000313" key="10">
    <source>
        <dbReference type="Proteomes" id="UP000178964"/>
    </source>
</evidence>
<keyword evidence="2" id="KW-1003">Cell membrane</keyword>
<dbReference type="EMBL" id="MEVK01000016">
    <property type="protein sequence ID" value="OGC59432.1"/>
    <property type="molecule type" value="Genomic_DNA"/>
</dbReference>
<dbReference type="STRING" id="1802627.A3A70_01520"/>
<dbReference type="GO" id="GO:0005886">
    <property type="term" value="C:plasma membrane"/>
    <property type="evidence" value="ECO:0007669"/>
    <property type="project" value="UniProtKB-SubCell"/>
</dbReference>
<evidence type="ECO:0000256" key="3">
    <source>
        <dbReference type="ARBA" id="ARBA00022679"/>
    </source>
</evidence>
<feature type="transmembrane region" description="Helical" evidence="8">
    <location>
        <begin position="303"/>
        <end position="323"/>
    </location>
</feature>
<sequence>MIKLKELFKEKSIFFGLLLGLEILVVGIIQSVYGFSGLPPLIPIWNSHPLLTDRLGIPLNLIFLILSGILILSLNTWIVSKIILIKEYKLAEALSGLSAFLLLGIFVALARIFLVSAPGSLSYPSYLLPLLASFTIAFLLAYCITPFTIRLSKKYGLIDDPKVRSTQHPAILHKTPIPRAGALPIYLAVLVVSMLFLPKTATIIMILFGGGITIATGLLDDLLDINPYFRLAPQITVALMMLVVGVSFGFVTNPFGGVIQFNFLNLALPNGHQISLIASLITVVWILWVMNMINWSNGVDGQFGSIVSVACLVLGILALRFASVDKTQIPIAMLLFITAGAVLGTLPYNWYRAKMFYGFGCTFVGLILAVTSILSGIKVATALMVLIIPSLDAFYAIFRRIKRGKSPVWGDREHLHHKLLDLGFTPAQVSLLYAGTAVVFGLLALYSSGKAKALTLSAGIGLFIFLIYLLDRRLNLKRQEENEPSPELV</sequence>
<protein>
    <recommendedName>
        <fullName evidence="11">Undecaprenyl-phosphate alpha-N-acetylglucosaminyl 1-phosphate transferase</fullName>
    </recommendedName>
</protein>
<feature type="transmembrane region" description="Helical" evidence="8">
    <location>
        <begin position="12"/>
        <end position="35"/>
    </location>
</feature>
<feature type="binding site" evidence="7">
    <location>
        <position position="294"/>
    </location>
    <ligand>
        <name>Mg(2+)</name>
        <dbReference type="ChEBI" id="CHEBI:18420"/>
    </ligand>
</feature>
<evidence type="ECO:0000256" key="8">
    <source>
        <dbReference type="SAM" id="Phobius"/>
    </source>
</evidence>
<feature type="transmembrane region" description="Helical" evidence="8">
    <location>
        <begin position="231"/>
        <end position="251"/>
    </location>
</feature>
<organism evidence="9 10">
    <name type="scientific">candidate division WWE3 bacterium RIFCSPLOWO2_01_FULL_42_11</name>
    <dbReference type="NCBI Taxonomy" id="1802627"/>
    <lineage>
        <taxon>Bacteria</taxon>
        <taxon>Katanobacteria</taxon>
    </lineage>
</organism>
<feature type="transmembrane region" description="Helical" evidence="8">
    <location>
        <begin position="55"/>
        <end position="78"/>
    </location>
</feature>
<accession>A0A1F4VQE2</accession>
<keyword evidence="7" id="KW-0460">Magnesium</keyword>
<keyword evidence="6 8" id="KW-0472">Membrane</keyword>
<evidence type="ECO:0000313" key="9">
    <source>
        <dbReference type="EMBL" id="OGC59432.1"/>
    </source>
</evidence>
<evidence type="ECO:0000256" key="4">
    <source>
        <dbReference type="ARBA" id="ARBA00022692"/>
    </source>
</evidence>
<dbReference type="PANTHER" id="PTHR22926:SF3">
    <property type="entry name" value="UNDECAPRENYL-PHOSPHATE ALPHA-N-ACETYLGLUCOSAMINYL 1-PHOSPHATE TRANSFERASE"/>
    <property type="match status" value="1"/>
</dbReference>
<evidence type="ECO:0000256" key="5">
    <source>
        <dbReference type="ARBA" id="ARBA00022989"/>
    </source>
</evidence>
<dbReference type="GO" id="GO:0071555">
    <property type="term" value="P:cell wall organization"/>
    <property type="evidence" value="ECO:0007669"/>
    <property type="project" value="TreeGrafter"/>
</dbReference>
<feature type="transmembrane region" description="Helical" evidence="8">
    <location>
        <begin position="419"/>
        <end position="447"/>
    </location>
</feature>
<keyword evidence="3" id="KW-0808">Transferase</keyword>
<dbReference type="PANTHER" id="PTHR22926">
    <property type="entry name" value="PHOSPHO-N-ACETYLMURAMOYL-PENTAPEPTIDE-TRANSFERASE"/>
    <property type="match status" value="1"/>
</dbReference>
<comment type="caution">
    <text evidence="9">The sequence shown here is derived from an EMBL/GenBank/DDBJ whole genome shotgun (WGS) entry which is preliminary data.</text>
</comment>
<gene>
    <name evidence="9" type="ORF">A3A70_01520</name>
</gene>
<dbReference type="GO" id="GO:0044038">
    <property type="term" value="P:cell wall macromolecule biosynthetic process"/>
    <property type="evidence" value="ECO:0007669"/>
    <property type="project" value="TreeGrafter"/>
</dbReference>
<feature type="transmembrane region" description="Helical" evidence="8">
    <location>
        <begin position="380"/>
        <end position="398"/>
    </location>
</feature>
<dbReference type="AlphaFoldDB" id="A0A1F4VQE2"/>
<feature type="transmembrane region" description="Helical" evidence="8">
    <location>
        <begin position="355"/>
        <end position="374"/>
    </location>
</feature>
<feature type="transmembrane region" description="Helical" evidence="8">
    <location>
        <begin position="453"/>
        <end position="470"/>
    </location>
</feature>